<keyword evidence="1" id="KW-1133">Transmembrane helix</keyword>
<dbReference type="AlphaFoldDB" id="A0A9C7UQP8"/>
<evidence type="ECO:0000313" key="2">
    <source>
        <dbReference type="EMBL" id="GJQ12083.1"/>
    </source>
</evidence>
<evidence type="ECO:0000256" key="1">
    <source>
        <dbReference type="SAM" id="Phobius"/>
    </source>
</evidence>
<dbReference type="OrthoDB" id="10318871at2759"/>
<feature type="transmembrane region" description="Helical" evidence="1">
    <location>
        <begin position="261"/>
        <end position="284"/>
    </location>
</feature>
<keyword evidence="3" id="KW-1185">Reference proteome</keyword>
<reference evidence="2" key="1">
    <citation type="journal article" date="2022" name="Proc. Natl. Acad. Sci. U.S.A.">
        <title>Life cycle and functional genomics of the unicellular red alga Galdieria for elucidating algal and plant evolution and industrial use.</title>
        <authorList>
            <person name="Hirooka S."/>
            <person name="Itabashi T."/>
            <person name="Ichinose T.M."/>
            <person name="Onuma R."/>
            <person name="Fujiwara T."/>
            <person name="Yamashita S."/>
            <person name="Jong L.W."/>
            <person name="Tomita R."/>
            <person name="Iwane A.H."/>
            <person name="Miyagishima S.Y."/>
        </authorList>
    </citation>
    <scope>NUCLEOTIDE SEQUENCE</scope>
    <source>
        <strain evidence="2">NBRC 102759</strain>
    </source>
</reference>
<reference evidence="2" key="2">
    <citation type="submission" date="2022-01" db="EMBL/GenBank/DDBJ databases">
        <authorList>
            <person name="Hirooka S."/>
            <person name="Miyagishima S.Y."/>
        </authorList>
    </citation>
    <scope>NUCLEOTIDE SEQUENCE</scope>
    <source>
        <strain evidence="2">NBRC 102759</strain>
    </source>
</reference>
<comment type="caution">
    <text evidence="2">The sequence shown here is derived from an EMBL/GenBank/DDBJ whole genome shotgun (WGS) entry which is preliminary data.</text>
</comment>
<evidence type="ECO:0000313" key="3">
    <source>
        <dbReference type="Proteomes" id="UP001061958"/>
    </source>
</evidence>
<feature type="transmembrane region" description="Helical" evidence="1">
    <location>
        <begin position="296"/>
        <end position="318"/>
    </location>
</feature>
<sequence length="327" mass="38062">MPWLDQRGDNLLLKDIIFAIQNNKRNWKPTENRRLCLDCSEGNITVDYSQQFQWRDTFSLAPLEHSFKLTCFSDAIFLVLPGLSFIVTGKQIYCRRSGVKEAETTESWLAFLETSPAFKSLETVLEGEQVAAEEVFPSLIQFVGEFLRFLWDTWKNVDYSSPSKKDLQSVVWRELAQNWRRSFHQLFLEMKLFFSIVSTISVHDGTDMRMIPFSPVVFMEGLSEVLNEMDQWQISVDRVETLIPLYFHQQETFLLKLDLPIVTGSAFFGFSLLVMSFTCMNITIPPYNSPNIIKIWAVFVSILVVFLFVSFSLVFYWLRRNAPLTDL</sequence>
<organism evidence="2 3">
    <name type="scientific">Galdieria partita</name>
    <dbReference type="NCBI Taxonomy" id="83374"/>
    <lineage>
        <taxon>Eukaryota</taxon>
        <taxon>Rhodophyta</taxon>
        <taxon>Bangiophyceae</taxon>
        <taxon>Galdieriales</taxon>
        <taxon>Galdieriaceae</taxon>
        <taxon>Galdieria</taxon>
    </lineage>
</organism>
<gene>
    <name evidence="2" type="ORF">GpartN1_g3874.t1</name>
</gene>
<protein>
    <submittedName>
        <fullName evidence="2">Uncharacterized protein</fullName>
    </submittedName>
</protein>
<keyword evidence="1" id="KW-0472">Membrane</keyword>
<keyword evidence="1" id="KW-0812">Transmembrane</keyword>
<proteinExistence type="predicted"/>
<accession>A0A9C7UQP8</accession>
<dbReference type="Proteomes" id="UP001061958">
    <property type="component" value="Unassembled WGS sequence"/>
</dbReference>
<name>A0A9C7UQP8_9RHOD</name>
<dbReference type="EMBL" id="BQMJ01000030">
    <property type="protein sequence ID" value="GJQ12083.1"/>
    <property type="molecule type" value="Genomic_DNA"/>
</dbReference>